<evidence type="ECO:0000256" key="2">
    <source>
        <dbReference type="ARBA" id="ARBA00022490"/>
    </source>
</evidence>
<keyword evidence="7" id="KW-0010">Activator</keyword>
<dbReference type="InterPro" id="IPR051271">
    <property type="entry name" value="2C-system_Tx_regulators"/>
</dbReference>
<protein>
    <submittedName>
        <fullName evidence="11">Response regulator</fullName>
    </submittedName>
</protein>
<reference evidence="12" key="1">
    <citation type="journal article" date="2019" name="Int. J. Syst. Evol. Microbiol.">
        <title>The Global Catalogue of Microorganisms (GCM) 10K type strain sequencing project: providing services to taxonomists for standard genome sequencing and annotation.</title>
        <authorList>
            <consortium name="The Broad Institute Genomics Platform"/>
            <consortium name="The Broad Institute Genome Sequencing Center for Infectious Disease"/>
            <person name="Wu L."/>
            <person name="Ma J."/>
        </authorList>
    </citation>
    <scope>NUCLEOTIDE SEQUENCE [LARGE SCALE GENOMIC DNA]</scope>
    <source>
        <strain evidence="12">CECT 7184</strain>
    </source>
</reference>
<keyword evidence="4" id="KW-0902">Two-component regulatory system</keyword>
<comment type="subcellular location">
    <subcellularLocation>
        <location evidence="1">Cytoplasm</location>
    </subcellularLocation>
</comment>
<evidence type="ECO:0000256" key="1">
    <source>
        <dbReference type="ARBA" id="ARBA00004496"/>
    </source>
</evidence>
<keyword evidence="12" id="KW-1185">Reference proteome</keyword>
<proteinExistence type="predicted"/>
<dbReference type="Proteomes" id="UP001596142">
    <property type="component" value="Unassembled WGS sequence"/>
</dbReference>
<evidence type="ECO:0000259" key="10">
    <source>
        <dbReference type="PROSITE" id="PS50110"/>
    </source>
</evidence>
<dbReference type="SUPFAM" id="SSF52172">
    <property type="entry name" value="CheY-like"/>
    <property type="match status" value="1"/>
</dbReference>
<dbReference type="InterPro" id="IPR024187">
    <property type="entry name" value="Sig_transdc_resp-reg_cit/mal"/>
</dbReference>
<sequence length="240" mass="27516">MINVLIVEDDPMVAKFNKIYLEKINGFHAAGIVHNVKEAWKVLKQEKIDLLLLDVYMTDDTGLDMLVELRREGSNIDAIVITAANDNTSIKTALRYGAVDYLIKPFDFERFKESLLQYKKKAELMKDEQAVSQEELDAFLLRKKRSNYNPLELPKGLTEVTFAIIAKQILDWETTSFSTADVAKETGISRVSTRKYLQHLVDIEILLVQVSYQTTGRPLHRYRLKSEKKDVLQSFVASVD</sequence>
<dbReference type="Gene3D" id="3.40.50.2300">
    <property type="match status" value="1"/>
</dbReference>
<comment type="caution">
    <text evidence="11">The sequence shown here is derived from an EMBL/GenBank/DDBJ whole genome shotgun (WGS) entry which is preliminary data.</text>
</comment>
<keyword evidence="5" id="KW-0805">Transcription regulation</keyword>
<evidence type="ECO:0000256" key="7">
    <source>
        <dbReference type="ARBA" id="ARBA00023159"/>
    </source>
</evidence>
<evidence type="ECO:0000256" key="6">
    <source>
        <dbReference type="ARBA" id="ARBA00023125"/>
    </source>
</evidence>
<dbReference type="InterPro" id="IPR011006">
    <property type="entry name" value="CheY-like_superfamily"/>
</dbReference>
<dbReference type="PANTHER" id="PTHR45526:SF1">
    <property type="entry name" value="TRANSCRIPTIONAL REGULATORY PROTEIN DCUR-RELATED"/>
    <property type="match status" value="1"/>
</dbReference>
<keyword evidence="2" id="KW-0963">Cytoplasm</keyword>
<gene>
    <name evidence="11" type="ORF">ACFPU1_08875</name>
</gene>
<evidence type="ECO:0000256" key="8">
    <source>
        <dbReference type="ARBA" id="ARBA00023163"/>
    </source>
</evidence>
<organism evidence="11 12">
    <name type="scientific">Thalassorhabdus alkalitolerans</name>
    <dbReference type="NCBI Taxonomy" id="2282697"/>
    <lineage>
        <taxon>Bacteria</taxon>
        <taxon>Bacillati</taxon>
        <taxon>Bacillota</taxon>
        <taxon>Bacilli</taxon>
        <taxon>Bacillales</taxon>
        <taxon>Bacillaceae</taxon>
        <taxon>Thalassorhabdus</taxon>
    </lineage>
</organism>
<name>A0ABW0YKD0_9BACI</name>
<evidence type="ECO:0000256" key="9">
    <source>
        <dbReference type="PROSITE-ProRule" id="PRU00169"/>
    </source>
</evidence>
<accession>A0ABW0YKD0</accession>
<keyword evidence="3 9" id="KW-0597">Phosphoprotein</keyword>
<feature type="modified residue" description="4-aspartylphosphate" evidence="9">
    <location>
        <position position="54"/>
    </location>
</feature>
<evidence type="ECO:0000256" key="5">
    <source>
        <dbReference type="ARBA" id="ARBA00023015"/>
    </source>
</evidence>
<evidence type="ECO:0000256" key="4">
    <source>
        <dbReference type="ARBA" id="ARBA00023012"/>
    </source>
</evidence>
<feature type="domain" description="Response regulatory" evidence="10">
    <location>
        <begin position="3"/>
        <end position="119"/>
    </location>
</feature>
<evidence type="ECO:0000313" key="12">
    <source>
        <dbReference type="Proteomes" id="UP001596142"/>
    </source>
</evidence>
<dbReference type="InterPro" id="IPR001789">
    <property type="entry name" value="Sig_transdc_resp-reg_receiver"/>
</dbReference>
<dbReference type="RefSeq" id="WP_385940203.1">
    <property type="nucleotide sequence ID" value="NZ_JBHSOZ010000003.1"/>
</dbReference>
<dbReference type="PANTHER" id="PTHR45526">
    <property type="entry name" value="TRANSCRIPTIONAL REGULATORY PROTEIN DPIA"/>
    <property type="match status" value="1"/>
</dbReference>
<evidence type="ECO:0000256" key="3">
    <source>
        <dbReference type="ARBA" id="ARBA00022553"/>
    </source>
</evidence>
<dbReference type="PROSITE" id="PS50110">
    <property type="entry name" value="RESPONSE_REGULATORY"/>
    <property type="match status" value="1"/>
</dbReference>
<evidence type="ECO:0000313" key="11">
    <source>
        <dbReference type="EMBL" id="MFC5712893.1"/>
    </source>
</evidence>
<dbReference type="Pfam" id="PF00072">
    <property type="entry name" value="Response_reg"/>
    <property type="match status" value="1"/>
</dbReference>
<dbReference type="CDD" id="cd19925">
    <property type="entry name" value="REC_citrate_TCS"/>
    <property type="match status" value="1"/>
</dbReference>
<dbReference type="PIRSF" id="PIRSF006171">
    <property type="entry name" value="RR_citrat_malat"/>
    <property type="match status" value="1"/>
</dbReference>
<keyword evidence="6" id="KW-0238">DNA-binding</keyword>
<dbReference type="EMBL" id="JBHSOZ010000003">
    <property type="protein sequence ID" value="MFC5712893.1"/>
    <property type="molecule type" value="Genomic_DNA"/>
</dbReference>
<keyword evidence="8" id="KW-0804">Transcription</keyword>
<dbReference type="SMART" id="SM00448">
    <property type="entry name" value="REC"/>
    <property type="match status" value="1"/>
</dbReference>